<dbReference type="Gene3D" id="3.40.30.10">
    <property type="entry name" value="Glutaredoxin"/>
    <property type="match status" value="1"/>
</dbReference>
<gene>
    <name evidence="2" type="ORF">CBA19CS42_25280</name>
</gene>
<protein>
    <submittedName>
        <fullName evidence="2">Thioredoxin family protein</fullName>
    </submittedName>
</protein>
<organism evidence="2 3">
    <name type="scientific">Caballeronia novacaledonica</name>
    <dbReference type="NCBI Taxonomy" id="1544861"/>
    <lineage>
        <taxon>Bacteria</taxon>
        <taxon>Pseudomonadati</taxon>
        <taxon>Pseudomonadota</taxon>
        <taxon>Betaproteobacteria</taxon>
        <taxon>Burkholderiales</taxon>
        <taxon>Burkholderiaceae</taxon>
        <taxon>Caballeronia</taxon>
    </lineage>
</organism>
<evidence type="ECO:0000313" key="3">
    <source>
        <dbReference type="Proteomes" id="UP001055111"/>
    </source>
</evidence>
<dbReference type="SUPFAM" id="SSF52833">
    <property type="entry name" value="Thioredoxin-like"/>
    <property type="match status" value="1"/>
</dbReference>
<dbReference type="PROSITE" id="PS51352">
    <property type="entry name" value="THIOREDOXIN_2"/>
    <property type="match status" value="1"/>
</dbReference>
<evidence type="ECO:0000259" key="1">
    <source>
        <dbReference type="PROSITE" id="PS51352"/>
    </source>
</evidence>
<dbReference type="Proteomes" id="UP001055111">
    <property type="component" value="Unassembled WGS sequence"/>
</dbReference>
<evidence type="ECO:0000313" key="2">
    <source>
        <dbReference type="EMBL" id="GJH27894.1"/>
    </source>
</evidence>
<dbReference type="Pfam" id="PF00085">
    <property type="entry name" value="Thioredoxin"/>
    <property type="match status" value="1"/>
</dbReference>
<comment type="caution">
    <text evidence="2">The sequence shown here is derived from an EMBL/GenBank/DDBJ whole genome shotgun (WGS) entry which is preliminary data.</text>
</comment>
<reference evidence="2" key="1">
    <citation type="submission" date="2022-09" db="EMBL/GenBank/DDBJ databases">
        <title>Isolation and characterization of 3-chlorobenzoate degrading bacteria from soils in Shizuoka.</title>
        <authorList>
            <person name="Ifat A."/>
            <person name="Ogawa N."/>
            <person name="Kimbara K."/>
            <person name="Moriuchi R."/>
            <person name="Dohra H."/>
            <person name="Shintani M."/>
        </authorList>
    </citation>
    <scope>NUCLEOTIDE SEQUENCE</scope>
    <source>
        <strain evidence="2">19CS4-2</strain>
    </source>
</reference>
<dbReference type="EMBL" id="BPUS01000012">
    <property type="protein sequence ID" value="GJH27894.1"/>
    <property type="molecule type" value="Genomic_DNA"/>
</dbReference>
<dbReference type="InterPro" id="IPR036249">
    <property type="entry name" value="Thioredoxin-like_sf"/>
</dbReference>
<feature type="domain" description="Thioredoxin" evidence="1">
    <location>
        <begin position="1"/>
        <end position="111"/>
    </location>
</feature>
<dbReference type="CDD" id="cd02947">
    <property type="entry name" value="TRX_family"/>
    <property type="match status" value="1"/>
</dbReference>
<dbReference type="RefSeq" id="WP_187605481.1">
    <property type="nucleotide sequence ID" value="NZ_BPUS01000012.1"/>
</dbReference>
<dbReference type="AlphaFoldDB" id="A0AA37IFQ4"/>
<name>A0AA37IFQ4_9BURK</name>
<sequence length="112" mass="12154">MSMNIEYAKTAPGRADIDALSGPMVVEFGTDWCGFCRAAQPLIAQAFQGHGAVKHMKIEDGSGRPLGRSFRVKLWPTLVFMLGGKEVARLVRPGDVSEIRDALALIDEPLAQ</sequence>
<dbReference type="InterPro" id="IPR013766">
    <property type="entry name" value="Thioredoxin_domain"/>
</dbReference>
<accession>A0AA37IFQ4</accession>
<proteinExistence type="predicted"/>